<keyword evidence="2" id="KW-0012">Acyltransferase</keyword>
<dbReference type="PANTHER" id="PTHR31061:SF24">
    <property type="entry name" value="LD22376P"/>
    <property type="match status" value="1"/>
</dbReference>
<keyword evidence="3" id="KW-1185">Reference proteome</keyword>
<sequence>MTLQNQPPKRYLSLDVLRGITVAFMIVVNTPGSWSSIYSPFAHATWHGFTLTDLVFPTFLFVVGNAISFSFKKIDNQPFSAFFGRLLKRSVIIFLIGVLLNHFPFIDFGADSWTLKDISSVRILGVLQRIALCYFLGGLIIYFFRKASTLLLISTGILLMYWLILYLFGTGNDPYALETNAPKLFDDLIFNAKNLYQGLGITFEPEGVLSTLPSIVHVIVGYLIGKFIQVNGNKRSTFLQLLVIATTALAIGLLWDTVFPINKSLWTSSYVLYALGWDIFILAVLMGIIDLLHLKRWTYFFEVFGKNPLFIYILAWVIISALHIIPVNGSTVPSLFYRDFLLNHFADKTASLLFAVCYMLLLWLIGFALDKNKIYVKV</sequence>
<proteinExistence type="predicted"/>
<protein>
    <submittedName>
        <fullName evidence="2">Acyltransferase family protein</fullName>
    </submittedName>
</protein>
<name>A0ABW5NKG8_9SPHI</name>
<keyword evidence="1" id="KW-1133">Transmembrane helix</keyword>
<comment type="caution">
    <text evidence="2">The sequence shown here is derived from an EMBL/GenBank/DDBJ whole genome shotgun (WGS) entry which is preliminary data.</text>
</comment>
<feature type="transmembrane region" description="Helical" evidence="1">
    <location>
        <begin position="237"/>
        <end position="255"/>
    </location>
</feature>
<gene>
    <name evidence="2" type="ORF">ACFSQ3_10725</name>
</gene>
<feature type="transmembrane region" description="Helical" evidence="1">
    <location>
        <begin position="86"/>
        <end position="106"/>
    </location>
</feature>
<keyword evidence="2" id="KW-0808">Transferase</keyword>
<feature type="transmembrane region" description="Helical" evidence="1">
    <location>
        <begin position="54"/>
        <end position="74"/>
    </location>
</feature>
<feature type="transmembrane region" description="Helical" evidence="1">
    <location>
        <begin position="207"/>
        <end position="225"/>
    </location>
</feature>
<reference evidence="3" key="1">
    <citation type="journal article" date="2019" name="Int. J. Syst. Evol. Microbiol.">
        <title>The Global Catalogue of Microorganisms (GCM) 10K type strain sequencing project: providing services to taxonomists for standard genome sequencing and annotation.</title>
        <authorList>
            <consortium name="The Broad Institute Genomics Platform"/>
            <consortium name="The Broad Institute Genome Sequencing Center for Infectious Disease"/>
            <person name="Wu L."/>
            <person name="Ma J."/>
        </authorList>
    </citation>
    <scope>NUCLEOTIDE SEQUENCE [LARGE SCALE GENOMIC DNA]</scope>
    <source>
        <strain evidence="3">KCTC 42248</strain>
    </source>
</reference>
<organism evidence="2 3">
    <name type="scientific">Sphingobacterium corticis</name>
    <dbReference type="NCBI Taxonomy" id="1812823"/>
    <lineage>
        <taxon>Bacteria</taxon>
        <taxon>Pseudomonadati</taxon>
        <taxon>Bacteroidota</taxon>
        <taxon>Sphingobacteriia</taxon>
        <taxon>Sphingobacteriales</taxon>
        <taxon>Sphingobacteriaceae</taxon>
        <taxon>Sphingobacterium</taxon>
    </lineage>
</organism>
<evidence type="ECO:0000313" key="2">
    <source>
        <dbReference type="EMBL" id="MFD2599425.1"/>
    </source>
</evidence>
<accession>A0ABW5NKG8</accession>
<feature type="transmembrane region" description="Helical" evidence="1">
    <location>
        <begin position="270"/>
        <end position="289"/>
    </location>
</feature>
<dbReference type="PANTHER" id="PTHR31061">
    <property type="entry name" value="LD22376P"/>
    <property type="match status" value="1"/>
</dbReference>
<keyword evidence="1" id="KW-0472">Membrane</keyword>
<feature type="transmembrane region" description="Helical" evidence="1">
    <location>
        <begin position="12"/>
        <end position="34"/>
    </location>
</feature>
<dbReference type="Proteomes" id="UP001597393">
    <property type="component" value="Unassembled WGS sequence"/>
</dbReference>
<evidence type="ECO:0000256" key="1">
    <source>
        <dbReference type="SAM" id="Phobius"/>
    </source>
</evidence>
<feature type="transmembrane region" description="Helical" evidence="1">
    <location>
        <begin position="309"/>
        <end position="329"/>
    </location>
</feature>
<feature type="transmembrane region" description="Helical" evidence="1">
    <location>
        <begin position="126"/>
        <end position="144"/>
    </location>
</feature>
<feature type="transmembrane region" description="Helical" evidence="1">
    <location>
        <begin position="349"/>
        <end position="369"/>
    </location>
</feature>
<feature type="transmembrane region" description="Helical" evidence="1">
    <location>
        <begin position="151"/>
        <end position="169"/>
    </location>
</feature>
<dbReference type="EMBL" id="JBHUMA010000006">
    <property type="protein sequence ID" value="MFD2599425.1"/>
    <property type="molecule type" value="Genomic_DNA"/>
</dbReference>
<keyword evidence="1" id="KW-0812">Transmembrane</keyword>
<evidence type="ECO:0000313" key="3">
    <source>
        <dbReference type="Proteomes" id="UP001597393"/>
    </source>
</evidence>
<dbReference type="RefSeq" id="WP_380869551.1">
    <property type="nucleotide sequence ID" value="NZ_JBHUMA010000006.1"/>
</dbReference>
<dbReference type="GO" id="GO:0016746">
    <property type="term" value="F:acyltransferase activity"/>
    <property type="evidence" value="ECO:0007669"/>
    <property type="project" value="UniProtKB-KW"/>
</dbReference>